<dbReference type="InterPro" id="IPR037473">
    <property type="entry name" value="Lcp-like"/>
</dbReference>
<keyword evidence="4" id="KW-1185">Reference proteome</keyword>
<accession>U2EH98</accession>
<evidence type="ECO:0000259" key="2">
    <source>
        <dbReference type="Pfam" id="PF09995"/>
    </source>
</evidence>
<dbReference type="InterPro" id="IPR018713">
    <property type="entry name" value="MPAB/Lcp_cat_dom"/>
</dbReference>
<dbReference type="GO" id="GO:0016491">
    <property type="term" value="F:oxidoreductase activity"/>
    <property type="evidence" value="ECO:0007669"/>
    <property type="project" value="InterPro"/>
</dbReference>
<sequence>MISPMHDRMMDQSRNSVPAMPSRHGIDLDRSRAIAAAIGRAIKGDPQPSPERWQAIGQALMQGDPLMDDVVAWLYDDTTSHSRGEKRAQFQTAVDAGIDTIAEPAPALHALFAHVGTRPAWVDDTLLERGARVSHRSGMAGLHILRDVALMGGYQAAAINKTLVATGSLERGAQRRLAETTSWWLDCTGVGALERFGAGFRNTLNVRFIHALIRRGVQDKPDWRSQDWGLPVNQTDMASTQLGFSVIFLLGTRVVGVPISRADGHAVMHLWRFIGWLMGVDERWLAEDEQDGRRLLYALLLSQAPPDESSRQLGRALMNEPLARPYPNFAKLRARYIQARANSITRLFVGRRGMRDLGLPVWMPPWYPALAAPRNIIYHTGARLLPGGLRRAERAGRQAQIDQLHALFPDRTPGIHRPVLS</sequence>
<feature type="region of interest" description="Disordered" evidence="1">
    <location>
        <begin position="1"/>
        <end position="24"/>
    </location>
</feature>
<name>U2EH98_9GAMM</name>
<organism evidence="3 4">
    <name type="scientific">Salinisphaera shabanensis E1L3A</name>
    <dbReference type="NCBI Taxonomy" id="1033802"/>
    <lineage>
        <taxon>Bacteria</taxon>
        <taxon>Pseudomonadati</taxon>
        <taxon>Pseudomonadota</taxon>
        <taxon>Gammaproteobacteria</taxon>
        <taxon>Salinisphaerales</taxon>
        <taxon>Salinisphaeraceae</taxon>
        <taxon>Salinisphaera</taxon>
    </lineage>
</organism>
<dbReference type="PANTHER" id="PTHR37539:SF1">
    <property type="entry name" value="ER-BOUND OXYGENASE MPAB_MPAB'_RUBBER OXYGENASE CATALYTIC DOMAIN-CONTAINING PROTEIN"/>
    <property type="match status" value="1"/>
</dbReference>
<evidence type="ECO:0000256" key="1">
    <source>
        <dbReference type="SAM" id="MobiDB-lite"/>
    </source>
</evidence>
<dbReference type="PANTHER" id="PTHR37539">
    <property type="entry name" value="SECRETED PROTEIN-RELATED"/>
    <property type="match status" value="1"/>
</dbReference>
<evidence type="ECO:0000313" key="4">
    <source>
        <dbReference type="Proteomes" id="UP000006242"/>
    </source>
</evidence>
<dbReference type="EMBL" id="AFNV02000029">
    <property type="protein sequence ID" value="ERJ17767.1"/>
    <property type="molecule type" value="Genomic_DNA"/>
</dbReference>
<dbReference type="eggNOG" id="ENOG502Z7TF">
    <property type="taxonomic scope" value="Bacteria"/>
</dbReference>
<feature type="domain" description="ER-bound oxygenase mpaB/mpaB'/Rubber oxygenase catalytic" evidence="2">
    <location>
        <begin position="147"/>
        <end position="362"/>
    </location>
</feature>
<reference evidence="3 4" key="2">
    <citation type="journal article" date="2013" name="PLoS ONE">
        <title>INDIGO - INtegrated Data Warehouse of MIcrobial GenOmes with Examples from the Red Sea Extremophiles.</title>
        <authorList>
            <person name="Alam I."/>
            <person name="Antunes A."/>
            <person name="Kamau A.A."/>
            <person name="Ba Alawi W."/>
            <person name="Kalkatawi M."/>
            <person name="Stingl U."/>
            <person name="Bajic V.B."/>
        </authorList>
    </citation>
    <scope>NUCLEOTIDE SEQUENCE [LARGE SCALE GENOMIC DNA]</scope>
    <source>
        <strain evidence="3 4">E1L3A</strain>
    </source>
</reference>
<reference evidence="3 4" key="1">
    <citation type="journal article" date="2011" name="J. Bacteriol.">
        <title>Genome sequence of Salinisphaera shabanensis, a gammaproteobacterium from the harsh, variable environment of the brine-seawater interface of the Shaban Deep in the Red Sea.</title>
        <authorList>
            <person name="Antunes A."/>
            <person name="Alam I."/>
            <person name="Bajic V.B."/>
            <person name="Stingl U."/>
        </authorList>
    </citation>
    <scope>NUCLEOTIDE SEQUENCE [LARGE SCALE GENOMIC DNA]</scope>
    <source>
        <strain evidence="3 4">E1L3A</strain>
    </source>
</reference>
<proteinExistence type="predicted"/>
<comment type="caution">
    <text evidence="3">The sequence shown here is derived from an EMBL/GenBank/DDBJ whole genome shotgun (WGS) entry which is preliminary data.</text>
</comment>
<protein>
    <recommendedName>
        <fullName evidence="2">ER-bound oxygenase mpaB/mpaB'/Rubber oxygenase catalytic domain-containing protein</fullName>
    </recommendedName>
</protein>
<feature type="compositionally biased region" description="Basic and acidic residues" evidence="1">
    <location>
        <begin position="1"/>
        <end position="11"/>
    </location>
</feature>
<dbReference type="AlphaFoldDB" id="U2EH98"/>
<dbReference type="Pfam" id="PF09995">
    <property type="entry name" value="MPAB_Lcp_cat"/>
    <property type="match status" value="1"/>
</dbReference>
<gene>
    <name evidence="3" type="ORF">SSPSH_003451</name>
</gene>
<dbReference type="Proteomes" id="UP000006242">
    <property type="component" value="Unassembled WGS sequence"/>
</dbReference>
<dbReference type="STRING" id="1033802.SSPSH_003451"/>
<evidence type="ECO:0000313" key="3">
    <source>
        <dbReference type="EMBL" id="ERJ17767.1"/>
    </source>
</evidence>